<evidence type="ECO:0000256" key="1">
    <source>
        <dbReference type="ARBA" id="ARBA00001946"/>
    </source>
</evidence>
<dbReference type="Pfam" id="PF00293">
    <property type="entry name" value="NUDIX"/>
    <property type="match status" value="1"/>
</dbReference>
<dbReference type="PROSITE" id="PS51462">
    <property type="entry name" value="NUDIX"/>
    <property type="match status" value="1"/>
</dbReference>
<comment type="cofactor">
    <cofactor evidence="1">
        <name>Mg(2+)</name>
        <dbReference type="ChEBI" id="CHEBI:18420"/>
    </cofactor>
</comment>
<feature type="transmembrane region" description="Helical" evidence="3">
    <location>
        <begin position="20"/>
        <end position="42"/>
    </location>
</feature>
<evidence type="ECO:0000256" key="2">
    <source>
        <dbReference type="ARBA" id="ARBA00022801"/>
    </source>
</evidence>
<keyword evidence="3" id="KW-0472">Membrane</keyword>
<feature type="domain" description="Nudix hydrolase" evidence="4">
    <location>
        <begin position="271"/>
        <end position="396"/>
    </location>
</feature>
<dbReference type="SUPFAM" id="SSF51182">
    <property type="entry name" value="RmlC-like cupins"/>
    <property type="match status" value="1"/>
</dbReference>
<dbReference type="EMBL" id="HACM01000754">
    <property type="protein sequence ID" value="CRZ01196.1"/>
    <property type="molecule type" value="Transcribed_RNA"/>
</dbReference>
<keyword evidence="2" id="KW-0378">Hydrolase</keyword>
<dbReference type="InterPro" id="IPR000086">
    <property type="entry name" value="NUDIX_hydrolase_dom"/>
</dbReference>
<dbReference type="PANTHER" id="PTHR43046">
    <property type="entry name" value="GDP-MANNOSE MANNOSYL HYDROLASE"/>
    <property type="match status" value="1"/>
</dbReference>
<sequence length="413" mass="46604">RTGSYTDHDVTYHQCPNRLLKSFTIIFYLMYSLSVPICMPVLRSMSHVWVRLKLQLHKTSCTLPALVDYAAFVLAFFPVQTCAQASRLISRTIFSTTSIPAFTSINGVETACTRYTFSRDAQNWGHAEVIYEVDDAGLYLLSIDAKGAIPRHVHDHMAEVEMITCSGVQCQNRDICPGQILMWPRLVAHAYHNVNASRSATILCIDKPRFVHDDEQLVGDDVEDTVSIEDATTNVCHSPWDYLMRGKETATFVFEGSYPGQEITYTVTKTVYKEADAALVAVLDQDMIVLVKHHSRGWEIPGGKRESGESIQDTARREIKEEAGIDVHPELVSLGHYAAVNSCTGERFVKQVFFAKIFRETSLHHQNEILAVKKMLIGDFIRAVEEQPDFSILCKDDVVHIVCSLIKHYPSDW</sequence>
<dbReference type="PRINTS" id="PR00502">
    <property type="entry name" value="NUDIXFAMILY"/>
</dbReference>
<evidence type="ECO:0000313" key="5">
    <source>
        <dbReference type="EMBL" id="CRZ01196.1"/>
    </source>
</evidence>
<dbReference type="SUPFAM" id="SSF55811">
    <property type="entry name" value="Nudix"/>
    <property type="match status" value="1"/>
</dbReference>
<accession>A0A0H5QIQ6</accession>
<protein>
    <recommendedName>
        <fullName evidence="4">Nudix hydrolase domain-containing protein</fullName>
    </recommendedName>
</protein>
<proteinExistence type="predicted"/>
<dbReference type="GO" id="GO:0016787">
    <property type="term" value="F:hydrolase activity"/>
    <property type="evidence" value="ECO:0007669"/>
    <property type="project" value="UniProtKB-KW"/>
</dbReference>
<dbReference type="Gene3D" id="3.90.79.10">
    <property type="entry name" value="Nucleoside Triphosphate Pyrophosphohydrolase"/>
    <property type="match status" value="1"/>
</dbReference>
<dbReference type="PANTHER" id="PTHR43046:SF2">
    <property type="entry name" value="8-OXO-DGTP DIPHOSPHATASE-RELATED"/>
    <property type="match status" value="1"/>
</dbReference>
<dbReference type="PROSITE" id="PS00893">
    <property type="entry name" value="NUDIX_BOX"/>
    <property type="match status" value="1"/>
</dbReference>
<evidence type="ECO:0000259" key="4">
    <source>
        <dbReference type="PROSITE" id="PS51462"/>
    </source>
</evidence>
<reference evidence="5" key="1">
    <citation type="submission" date="2015-04" db="EMBL/GenBank/DDBJ databases">
        <title>The genome sequence of the plant pathogenic Rhizarian Plasmodiophora brassicae reveals insights in its biotrophic life cycle and the origin of chitin synthesis.</title>
        <authorList>
            <person name="Schwelm A."/>
            <person name="Fogelqvist J."/>
            <person name="Knaust A."/>
            <person name="Julke S."/>
            <person name="Lilja T."/>
            <person name="Dhandapani V."/>
            <person name="Bonilla-Rosso G."/>
            <person name="Karlsson M."/>
            <person name="Shevchenko A."/>
            <person name="Choi S.R."/>
            <person name="Kim H.G."/>
            <person name="Park J.Y."/>
            <person name="Lim Y.P."/>
            <person name="Ludwig-Muller J."/>
            <person name="Dixelius C."/>
        </authorList>
    </citation>
    <scope>NUCLEOTIDE SEQUENCE</scope>
    <source>
        <tissue evidence="5">Potato root galls</tissue>
    </source>
</reference>
<evidence type="ECO:0000256" key="3">
    <source>
        <dbReference type="SAM" id="Phobius"/>
    </source>
</evidence>
<dbReference type="InterPro" id="IPR020084">
    <property type="entry name" value="NUDIX_hydrolase_CS"/>
</dbReference>
<dbReference type="InterPro" id="IPR020476">
    <property type="entry name" value="Nudix_hydrolase"/>
</dbReference>
<dbReference type="AlphaFoldDB" id="A0A0H5QIQ6"/>
<feature type="non-terminal residue" evidence="5">
    <location>
        <position position="1"/>
    </location>
</feature>
<name>A0A0H5QIQ6_9EUKA</name>
<keyword evidence="3" id="KW-0812">Transmembrane</keyword>
<organism evidence="5">
    <name type="scientific">Spongospora subterranea</name>
    <dbReference type="NCBI Taxonomy" id="70186"/>
    <lineage>
        <taxon>Eukaryota</taxon>
        <taxon>Sar</taxon>
        <taxon>Rhizaria</taxon>
        <taxon>Endomyxa</taxon>
        <taxon>Phytomyxea</taxon>
        <taxon>Plasmodiophorida</taxon>
        <taxon>Plasmodiophoridae</taxon>
        <taxon>Spongospora</taxon>
    </lineage>
</organism>
<feature type="non-terminal residue" evidence="5">
    <location>
        <position position="413"/>
    </location>
</feature>
<dbReference type="InterPro" id="IPR011051">
    <property type="entry name" value="RmlC_Cupin_sf"/>
</dbReference>
<dbReference type="InterPro" id="IPR015797">
    <property type="entry name" value="NUDIX_hydrolase-like_dom_sf"/>
</dbReference>
<keyword evidence="3" id="KW-1133">Transmembrane helix</keyword>